<evidence type="ECO:0000256" key="3">
    <source>
        <dbReference type="ARBA" id="ARBA00022989"/>
    </source>
</evidence>
<feature type="transmembrane region" description="Helical" evidence="5">
    <location>
        <begin position="67"/>
        <end position="86"/>
    </location>
</feature>
<evidence type="ECO:0000256" key="2">
    <source>
        <dbReference type="ARBA" id="ARBA00022692"/>
    </source>
</evidence>
<protein>
    <submittedName>
        <fullName evidence="7">Mechanosensitive ion channel family protein</fullName>
    </submittedName>
</protein>
<reference evidence="7" key="1">
    <citation type="journal article" date="2020" name="mSystems">
        <title>Genome- and Community-Level Interaction Insights into Carbon Utilization and Element Cycling Functions of Hydrothermarchaeota in Hydrothermal Sediment.</title>
        <authorList>
            <person name="Zhou Z."/>
            <person name="Liu Y."/>
            <person name="Xu W."/>
            <person name="Pan J."/>
            <person name="Luo Z.H."/>
            <person name="Li M."/>
        </authorList>
    </citation>
    <scope>NUCLEOTIDE SEQUENCE [LARGE SCALE GENOMIC DNA]</scope>
    <source>
        <strain evidence="7">SpSt-1056</strain>
    </source>
</reference>
<dbReference type="InterPro" id="IPR023408">
    <property type="entry name" value="MscS_beta-dom_sf"/>
</dbReference>
<dbReference type="PANTHER" id="PTHR30566:SF5">
    <property type="entry name" value="MECHANOSENSITIVE ION CHANNEL PROTEIN 1, MITOCHONDRIAL-RELATED"/>
    <property type="match status" value="1"/>
</dbReference>
<dbReference type="Pfam" id="PF00924">
    <property type="entry name" value="MS_channel_2nd"/>
    <property type="match status" value="1"/>
</dbReference>
<dbReference type="InterPro" id="IPR010920">
    <property type="entry name" value="LSM_dom_sf"/>
</dbReference>
<sequence length="248" mass="26755">MLVEIGWLSSQTVWLIVLAGFFTVVRLVLGPLADLVSQRLGGLLRLAATVLLIAGFGMKVFDFLGTNAGYGVSLLLGALALAAFGFKPIKLMFAGDMLKAAGVFREGDYVVIDGQTARVTEVAAMHTVLVTSDLRKLFVPNDHFLAKRFVNMTRSGAGVLTVRITVNGRQISMADAKLILLKTGTDMAKGEMAPNRAPEVRVEKVEGDYVTLRLTLYLINPAKAEALASHIMERVYVKLAEVATQATT</sequence>
<evidence type="ECO:0000256" key="1">
    <source>
        <dbReference type="ARBA" id="ARBA00004370"/>
    </source>
</evidence>
<gene>
    <name evidence="7" type="ORF">ENM11_06150</name>
</gene>
<dbReference type="InterPro" id="IPR006685">
    <property type="entry name" value="MscS_channel_2nd"/>
</dbReference>
<dbReference type="EMBL" id="DRWN01000051">
    <property type="protein sequence ID" value="HHK68716.1"/>
    <property type="molecule type" value="Genomic_DNA"/>
</dbReference>
<keyword evidence="2 5" id="KW-0812">Transmembrane</keyword>
<dbReference type="AlphaFoldDB" id="A0A7C5LEK9"/>
<feature type="transmembrane region" description="Helical" evidence="5">
    <location>
        <begin position="12"/>
        <end position="30"/>
    </location>
</feature>
<comment type="caution">
    <text evidence="7">The sequence shown here is derived from an EMBL/GenBank/DDBJ whole genome shotgun (WGS) entry which is preliminary data.</text>
</comment>
<proteinExistence type="predicted"/>
<evidence type="ECO:0000256" key="4">
    <source>
        <dbReference type="ARBA" id="ARBA00023136"/>
    </source>
</evidence>
<comment type="subcellular location">
    <subcellularLocation>
        <location evidence="1">Membrane</location>
    </subcellularLocation>
</comment>
<dbReference type="GO" id="GO:0055085">
    <property type="term" value="P:transmembrane transport"/>
    <property type="evidence" value="ECO:0007669"/>
    <property type="project" value="InterPro"/>
</dbReference>
<feature type="domain" description="Mechanosensitive ion channel MscS" evidence="6">
    <location>
        <begin position="92"/>
        <end position="154"/>
    </location>
</feature>
<dbReference type="PANTHER" id="PTHR30566">
    <property type="entry name" value="YNAI-RELATED MECHANOSENSITIVE ION CHANNEL"/>
    <property type="match status" value="1"/>
</dbReference>
<organism evidence="7">
    <name type="scientific">Caldiarchaeum subterraneum</name>
    <dbReference type="NCBI Taxonomy" id="311458"/>
    <lineage>
        <taxon>Archaea</taxon>
        <taxon>Nitrososphaerota</taxon>
        <taxon>Candidatus Caldarchaeales</taxon>
        <taxon>Candidatus Caldarchaeaceae</taxon>
        <taxon>Candidatus Caldarchaeum</taxon>
    </lineage>
</organism>
<keyword evidence="3 5" id="KW-1133">Transmembrane helix</keyword>
<dbReference type="GO" id="GO:0016020">
    <property type="term" value="C:membrane"/>
    <property type="evidence" value="ECO:0007669"/>
    <property type="project" value="UniProtKB-SubCell"/>
</dbReference>
<evidence type="ECO:0000259" key="6">
    <source>
        <dbReference type="Pfam" id="PF00924"/>
    </source>
</evidence>
<keyword evidence="4 5" id="KW-0472">Membrane</keyword>
<dbReference type="Gene3D" id="2.30.30.60">
    <property type="match status" value="1"/>
</dbReference>
<name>A0A7C5LEK9_CALS0</name>
<evidence type="ECO:0000256" key="5">
    <source>
        <dbReference type="SAM" id="Phobius"/>
    </source>
</evidence>
<dbReference type="SUPFAM" id="SSF50182">
    <property type="entry name" value="Sm-like ribonucleoproteins"/>
    <property type="match status" value="1"/>
</dbReference>
<accession>A0A7C5LEK9</accession>
<evidence type="ECO:0000313" key="7">
    <source>
        <dbReference type="EMBL" id="HHK68716.1"/>
    </source>
</evidence>
<feature type="transmembrane region" description="Helical" evidence="5">
    <location>
        <begin position="42"/>
        <end position="61"/>
    </location>
</feature>